<dbReference type="Gene3D" id="3.40.50.720">
    <property type="entry name" value="NAD(P)-binding Rossmann-like Domain"/>
    <property type="match status" value="1"/>
</dbReference>
<protein>
    <recommendedName>
        <fullName evidence="5">Trans-1,2-dihydrobenzene-1,2-diol dehydrogenase</fullName>
        <ecNumber evidence="4">1.1.1.179</ecNumber>
        <ecNumber evidence="3">1.3.1.20</ecNumber>
    </recommendedName>
    <alternativeName>
        <fullName evidence="8">D-xylose 1-dehydrogenase</fullName>
    </alternativeName>
    <alternativeName>
        <fullName evidence="7">D-xylose-NADP dehydrogenase</fullName>
    </alternativeName>
    <alternativeName>
        <fullName evidence="6">Dimeric dihydrodiol dehydrogenase</fullName>
    </alternativeName>
</protein>
<evidence type="ECO:0000313" key="14">
    <source>
        <dbReference type="Proteomes" id="UP000515160"/>
    </source>
</evidence>
<feature type="coiled-coil region" evidence="11">
    <location>
        <begin position="380"/>
        <end position="427"/>
    </location>
</feature>
<dbReference type="InterPro" id="IPR050984">
    <property type="entry name" value="Gfo/Idh/MocA_domain"/>
</dbReference>
<dbReference type="GO" id="GO:0047115">
    <property type="term" value="F:trans-1,2-dihydrobenzene-1,2-diol dehydrogenase activity"/>
    <property type="evidence" value="ECO:0007669"/>
    <property type="project" value="UniProtKB-EC"/>
</dbReference>
<evidence type="ECO:0000256" key="1">
    <source>
        <dbReference type="ARBA" id="ARBA00010928"/>
    </source>
</evidence>
<dbReference type="EC" id="1.1.1.179" evidence="4"/>
<evidence type="ECO:0000313" key="15">
    <source>
        <dbReference type="RefSeq" id="XP_034099417.2"/>
    </source>
</evidence>
<dbReference type="Pfam" id="PF01408">
    <property type="entry name" value="GFO_IDH_MocA"/>
    <property type="match status" value="1"/>
</dbReference>
<dbReference type="GO" id="GO:0000166">
    <property type="term" value="F:nucleotide binding"/>
    <property type="evidence" value="ECO:0007669"/>
    <property type="project" value="InterPro"/>
</dbReference>
<gene>
    <name evidence="15" type="primary">LOC117564663</name>
</gene>
<evidence type="ECO:0000256" key="8">
    <source>
        <dbReference type="ARBA" id="ARBA00043025"/>
    </source>
</evidence>
<proteinExistence type="inferred from homology"/>
<sequence length="428" mass="49224">MMRKLIQAVGRRVHQLGGRNSQSLGASKGRGNLLLQQRVGKLFEPLQPKTLRWGIAPVTLMAEDFVNALSVLPPREHRITACVDAYRSQSLEFGDRHRVPNVFTSFEQLAKCPDVDAVYISPSNGMHCELCHLMLNHDKHVLCEQPLAMTEQQVMGLMDKAQARGLFLMEGIWSRCTPAYRMLRDHLKRDQLGRVYHVDCSLGWPISKDLVDYTGYAGVTRDLAPYALQFALWVYRAVPQSIRVRGKLNRQGVDVANTIDVYFSDNRTARLTLSTQDTLSNEVQIFGERGNARLNNLWCPDLLVLQNVDYSFTLPQSKEPTTYHNRIGLCYEAQEVRNCILAGRTQSCLFSHNESRLLSNLTNQVHDMLGEQWEKVLALRDQQKQQQKVQQQKLKELQKQKEKKQIEQQQKKQKQLLQQEMQQQVQNN</sequence>
<dbReference type="PANTHER" id="PTHR22604">
    <property type="entry name" value="OXIDOREDUCTASES"/>
    <property type="match status" value="1"/>
</dbReference>
<dbReference type="InterPro" id="IPR036291">
    <property type="entry name" value="NAD(P)-bd_dom_sf"/>
</dbReference>
<evidence type="ECO:0000256" key="9">
    <source>
        <dbReference type="ARBA" id="ARBA00047423"/>
    </source>
</evidence>
<dbReference type="RefSeq" id="XP_034099417.2">
    <property type="nucleotide sequence ID" value="XM_034243526.2"/>
</dbReference>
<keyword evidence="11" id="KW-0175">Coiled coil</keyword>
<evidence type="ECO:0000256" key="2">
    <source>
        <dbReference type="ARBA" id="ARBA00023002"/>
    </source>
</evidence>
<dbReference type="SUPFAM" id="SSF55347">
    <property type="entry name" value="Glyceraldehyde-3-phosphate dehydrogenase-like, C-terminal domain"/>
    <property type="match status" value="1"/>
</dbReference>
<dbReference type="GeneID" id="117564663"/>
<evidence type="ECO:0000259" key="12">
    <source>
        <dbReference type="Pfam" id="PF01408"/>
    </source>
</evidence>
<accession>A0A6P8XLI8</accession>
<dbReference type="Proteomes" id="UP000515160">
    <property type="component" value="Chromosome 2L"/>
</dbReference>
<evidence type="ECO:0000256" key="11">
    <source>
        <dbReference type="SAM" id="Coils"/>
    </source>
</evidence>
<evidence type="ECO:0000256" key="10">
    <source>
        <dbReference type="ARBA" id="ARBA00049233"/>
    </source>
</evidence>
<evidence type="ECO:0000256" key="4">
    <source>
        <dbReference type="ARBA" id="ARBA00038984"/>
    </source>
</evidence>
<evidence type="ECO:0000256" key="5">
    <source>
        <dbReference type="ARBA" id="ARBA00040603"/>
    </source>
</evidence>
<dbReference type="PANTHER" id="PTHR22604:SF105">
    <property type="entry name" value="TRANS-1,2-DIHYDROBENZENE-1,2-DIOL DEHYDROGENASE"/>
    <property type="match status" value="1"/>
</dbReference>
<dbReference type="AlphaFoldDB" id="A0A6P8XLI8"/>
<evidence type="ECO:0000256" key="3">
    <source>
        <dbReference type="ARBA" id="ARBA00038853"/>
    </source>
</evidence>
<keyword evidence="2" id="KW-0560">Oxidoreductase</keyword>
<dbReference type="Gene3D" id="3.30.360.10">
    <property type="entry name" value="Dihydrodipicolinate Reductase, domain 2"/>
    <property type="match status" value="1"/>
</dbReference>
<reference evidence="15" key="1">
    <citation type="submission" date="2025-08" db="UniProtKB">
        <authorList>
            <consortium name="RefSeq"/>
        </authorList>
    </citation>
    <scope>IDENTIFICATION</scope>
    <source>
        <strain evidence="15">15112-1751.03</strain>
        <tissue evidence="15">Whole Adult</tissue>
    </source>
</reference>
<name>A0A6P8XLI8_DROAB</name>
<evidence type="ECO:0000259" key="13">
    <source>
        <dbReference type="Pfam" id="PF22725"/>
    </source>
</evidence>
<evidence type="ECO:0000256" key="7">
    <source>
        <dbReference type="ARBA" id="ARBA00042988"/>
    </source>
</evidence>
<dbReference type="OrthoDB" id="2129491at2759"/>
<dbReference type="GO" id="GO:0047837">
    <property type="term" value="F:D-xylose 1-dehydrogenase (NADP+) activity"/>
    <property type="evidence" value="ECO:0007669"/>
    <property type="project" value="UniProtKB-EC"/>
</dbReference>
<evidence type="ECO:0000256" key="6">
    <source>
        <dbReference type="ARBA" id="ARBA00042926"/>
    </source>
</evidence>
<keyword evidence="14" id="KW-1185">Reference proteome</keyword>
<dbReference type="InterPro" id="IPR055170">
    <property type="entry name" value="GFO_IDH_MocA-like_dom"/>
</dbReference>
<dbReference type="Pfam" id="PF22725">
    <property type="entry name" value="GFO_IDH_MocA_C3"/>
    <property type="match status" value="1"/>
</dbReference>
<dbReference type="SUPFAM" id="SSF51735">
    <property type="entry name" value="NAD(P)-binding Rossmann-fold domains"/>
    <property type="match status" value="1"/>
</dbReference>
<dbReference type="InterPro" id="IPR000683">
    <property type="entry name" value="Gfo/Idh/MocA-like_OxRdtase_N"/>
</dbReference>
<comment type="catalytic activity">
    <reaction evidence="10">
        <text>D-xylose + NADP(+) = D-xylono-1,5-lactone + NADPH + H(+)</text>
        <dbReference type="Rhea" id="RHEA:22000"/>
        <dbReference type="ChEBI" id="CHEBI:15378"/>
        <dbReference type="ChEBI" id="CHEBI:15867"/>
        <dbReference type="ChEBI" id="CHEBI:53455"/>
        <dbReference type="ChEBI" id="CHEBI:57783"/>
        <dbReference type="ChEBI" id="CHEBI:58349"/>
        <dbReference type="EC" id="1.1.1.179"/>
    </reaction>
</comment>
<dbReference type="EC" id="1.3.1.20" evidence="3"/>
<comment type="catalytic activity">
    <reaction evidence="9">
        <text>(1R,2R)-1,2-dihydrobenzene-1,2-diol + NADP(+) = catechol + NADPH + H(+)</text>
        <dbReference type="Rhea" id="RHEA:16729"/>
        <dbReference type="ChEBI" id="CHEBI:10702"/>
        <dbReference type="ChEBI" id="CHEBI:15378"/>
        <dbReference type="ChEBI" id="CHEBI:18135"/>
        <dbReference type="ChEBI" id="CHEBI:57783"/>
        <dbReference type="ChEBI" id="CHEBI:58349"/>
        <dbReference type="EC" id="1.3.1.20"/>
    </reaction>
</comment>
<feature type="domain" description="Gfo/Idh/MocA-like oxidoreductase N-terminal" evidence="12">
    <location>
        <begin position="58"/>
        <end position="170"/>
    </location>
</feature>
<feature type="domain" description="GFO/IDH/MocA-like oxidoreductase" evidence="13">
    <location>
        <begin position="180"/>
        <end position="292"/>
    </location>
</feature>
<comment type="similarity">
    <text evidence="1">Belongs to the Gfo/Idh/MocA family.</text>
</comment>
<organism evidence="14 15">
    <name type="scientific">Drosophila albomicans</name>
    <name type="common">Fruit fly</name>
    <dbReference type="NCBI Taxonomy" id="7291"/>
    <lineage>
        <taxon>Eukaryota</taxon>
        <taxon>Metazoa</taxon>
        <taxon>Ecdysozoa</taxon>
        <taxon>Arthropoda</taxon>
        <taxon>Hexapoda</taxon>
        <taxon>Insecta</taxon>
        <taxon>Pterygota</taxon>
        <taxon>Neoptera</taxon>
        <taxon>Endopterygota</taxon>
        <taxon>Diptera</taxon>
        <taxon>Brachycera</taxon>
        <taxon>Muscomorpha</taxon>
        <taxon>Ephydroidea</taxon>
        <taxon>Drosophilidae</taxon>
        <taxon>Drosophila</taxon>
    </lineage>
</organism>